<dbReference type="EMBL" id="CP002098">
    <property type="protein sequence ID" value="ADM27648.1"/>
    <property type="molecule type" value="Genomic_DNA"/>
</dbReference>
<evidence type="ECO:0000313" key="1">
    <source>
        <dbReference type="EMBL" id="ADM27648.1"/>
    </source>
</evidence>
<proteinExistence type="predicted"/>
<dbReference type="HOGENOM" id="CLU_631079_0_0_2"/>
<organism evidence="1 2">
    <name type="scientific">Ignisphaera aggregans (strain DSM 17230 / JCM 13409 / AQ1.S1)</name>
    <dbReference type="NCBI Taxonomy" id="583356"/>
    <lineage>
        <taxon>Archaea</taxon>
        <taxon>Thermoproteota</taxon>
        <taxon>Thermoprotei</taxon>
        <taxon>Desulfurococcales</taxon>
        <taxon>Desulfurococcaceae</taxon>
        <taxon>Ignisphaera</taxon>
    </lineage>
</organism>
<dbReference type="STRING" id="583356.Igag_0825"/>
<name>E0STN2_IGNAA</name>
<gene>
    <name evidence="1" type="ordered locus">Igag_0825</name>
</gene>
<sequence>MNRVFVVESFVYRITREGYQPSEEELMGYGALLGQPTRKLSAFLDRYRQVFGYQIERRCSSVGDERICIYTWSQRHSFKLFPLSLHAFGTIIRFRDDKPVDVLAYPMPKALSYAKSPGLSEKEYGDRIPREVTERVDGWQLTAYYNPILGRWIFATRYVLHNMYFERGRLVEEDFSSIANPYIYVADRLADEFNLYQILDRYRGWTFTFVLLGPEPAITRPPYPMGSDYKLYRLIPLFARDSSGKLYSWSETEKLLGLEGPRRIGSRRLSELYEEVRRRLDVRSYIAFIDTDDPENPVIAELESDYYPDAMMVKHLYSAKSTAILICEGFLDELKRIVDRDTLDRVERFALEVQRFIDVLQRARDIDAVSEKISSVVKELRGVEIRGEISKSLREGNIKRVAKKVLGTLLEDKSLRSEEIFDIVARLIKEIESL</sequence>
<accession>E0STN2</accession>
<evidence type="ECO:0000313" key="2">
    <source>
        <dbReference type="Proteomes" id="UP000001304"/>
    </source>
</evidence>
<protein>
    <submittedName>
        <fullName evidence="1">Uncharacterized protein</fullName>
    </submittedName>
</protein>
<dbReference type="Proteomes" id="UP000001304">
    <property type="component" value="Chromosome"/>
</dbReference>
<keyword evidence="2" id="KW-1185">Reference proteome</keyword>
<dbReference type="BioCyc" id="IAGG583356:GHAH-814-MONOMER"/>
<dbReference type="AlphaFoldDB" id="E0STN2"/>
<dbReference type="KEGG" id="iag:Igag_0825"/>
<reference evidence="1 2" key="1">
    <citation type="journal article" date="2010" name="Stand. Genomic Sci.">
        <title>Complete genome sequence of Ignisphaera aggregans type strain (AQ1.S1).</title>
        <authorList>
            <person name="Goker M."/>
            <person name="Held B."/>
            <person name="Lapidus A."/>
            <person name="Nolan M."/>
            <person name="Spring S."/>
            <person name="Yasawong M."/>
            <person name="Lucas S."/>
            <person name="Glavina Del Rio T."/>
            <person name="Tice H."/>
            <person name="Cheng J.F."/>
            <person name="Goodwin L."/>
            <person name="Tapia R."/>
            <person name="Pitluck S."/>
            <person name="Liolios K."/>
            <person name="Ivanova N."/>
            <person name="Mavromatis K."/>
            <person name="Mikhailova N."/>
            <person name="Pati A."/>
            <person name="Chen A."/>
            <person name="Palaniappan K."/>
            <person name="Brambilla E."/>
            <person name="Land M."/>
            <person name="Hauser L."/>
            <person name="Chang Y.J."/>
            <person name="Jeffries C.D."/>
            <person name="Brettin T."/>
            <person name="Detter J.C."/>
            <person name="Han C."/>
            <person name="Rohde M."/>
            <person name="Sikorski J."/>
            <person name="Woyke T."/>
            <person name="Bristow J."/>
            <person name="Eisen J.A."/>
            <person name="Markowitz V."/>
            <person name="Hugenholtz P."/>
            <person name="Kyrpides N.C."/>
            <person name="Klenk H.P."/>
        </authorList>
    </citation>
    <scope>NUCLEOTIDE SEQUENCE [LARGE SCALE GENOMIC DNA]</scope>
    <source>
        <strain evidence="2">DSM 17230 / JCM 13409 / AQ1.S1</strain>
    </source>
</reference>